<evidence type="ECO:0000313" key="1">
    <source>
        <dbReference type="EMBL" id="OXA62946.1"/>
    </source>
</evidence>
<evidence type="ECO:0000313" key="2">
    <source>
        <dbReference type="Proteomes" id="UP000198287"/>
    </source>
</evidence>
<name>A0A226F1Y0_FOLCA</name>
<protein>
    <submittedName>
        <fullName evidence="1">Uncharacterized protein</fullName>
    </submittedName>
</protein>
<sequence length="300" mass="34479">MAGVMGDEEESPMTVGIESIDLPYYATYSKQPTGGRVILPPEHQIQYTPSLPWDKQKALGESNSELRITATNKAKPRSVDVDLEEDDGAYPTFIPVTYQLPHSDAVIRKYINTPQINDISDKLDSMKEDITKSIGKLLKNSGSCRWCNIFSTEDSRFRERGGCCGEQHGFHGPEAKSHYRPYLNYNPEMDYEDGMRKMMRAGTPRLTSSVRAEIDEWRDANPVRKVQDEINKKAAALHADSPTWRKNIERDRFRRQVLDLPDYEEDEYGLPKLSPLPRYANTRYPTNHLLTRRRGYKFIA</sequence>
<comment type="caution">
    <text evidence="1">The sequence shown here is derived from an EMBL/GenBank/DDBJ whole genome shotgun (WGS) entry which is preliminary data.</text>
</comment>
<dbReference type="AlphaFoldDB" id="A0A226F1Y0"/>
<keyword evidence="2" id="KW-1185">Reference proteome</keyword>
<dbReference type="EMBL" id="LNIX01000001">
    <property type="protein sequence ID" value="OXA62946.1"/>
    <property type="molecule type" value="Genomic_DNA"/>
</dbReference>
<accession>A0A226F1Y0</accession>
<proteinExistence type="predicted"/>
<organism evidence="1 2">
    <name type="scientific">Folsomia candida</name>
    <name type="common">Springtail</name>
    <dbReference type="NCBI Taxonomy" id="158441"/>
    <lineage>
        <taxon>Eukaryota</taxon>
        <taxon>Metazoa</taxon>
        <taxon>Ecdysozoa</taxon>
        <taxon>Arthropoda</taxon>
        <taxon>Hexapoda</taxon>
        <taxon>Collembola</taxon>
        <taxon>Entomobryomorpha</taxon>
        <taxon>Isotomoidea</taxon>
        <taxon>Isotomidae</taxon>
        <taxon>Proisotominae</taxon>
        <taxon>Folsomia</taxon>
    </lineage>
</organism>
<dbReference type="Proteomes" id="UP000198287">
    <property type="component" value="Unassembled WGS sequence"/>
</dbReference>
<reference evidence="1 2" key="1">
    <citation type="submission" date="2015-12" db="EMBL/GenBank/DDBJ databases">
        <title>The genome of Folsomia candida.</title>
        <authorList>
            <person name="Faddeeva A."/>
            <person name="Derks M.F."/>
            <person name="Anvar Y."/>
            <person name="Smit S."/>
            <person name="Van Straalen N."/>
            <person name="Roelofs D."/>
        </authorList>
    </citation>
    <scope>NUCLEOTIDE SEQUENCE [LARGE SCALE GENOMIC DNA]</scope>
    <source>
        <strain evidence="1 2">VU population</strain>
        <tissue evidence="1">Whole body</tissue>
    </source>
</reference>
<gene>
    <name evidence="1" type="ORF">Fcan01_02587</name>
</gene>